<sequence>MESIFHGGRKNFYKFSVSIIKEMKYIAGKKGQGQFIDCYWIGFSIK</sequence>
<reference evidence="1" key="1">
    <citation type="submission" date="2009-09" db="EMBL/GenBank/DDBJ databases">
        <authorList>
            <person name="Weinstock G."/>
            <person name="Sodergren E."/>
            <person name="Clifton S."/>
            <person name="Fulton L."/>
            <person name="Fulton B."/>
            <person name="Courtney L."/>
            <person name="Fronick C."/>
            <person name="Harrison M."/>
            <person name="Strong C."/>
            <person name="Farmer C."/>
            <person name="Delahaunty K."/>
            <person name="Markovic C."/>
            <person name="Hall O."/>
            <person name="Minx P."/>
            <person name="Tomlinson C."/>
            <person name="Mitreva M."/>
            <person name="Nelson J."/>
            <person name="Hou S."/>
            <person name="Wollam A."/>
            <person name="Pepin K.H."/>
            <person name="Johnson M."/>
            <person name="Bhonagiri V."/>
            <person name="Nash W.E."/>
            <person name="Warren W."/>
            <person name="Chinwalla A."/>
            <person name="Mardis E.R."/>
            <person name="Wilson R.K."/>
        </authorList>
    </citation>
    <scope>NUCLEOTIDE SEQUENCE [LARGE SCALE GENOMIC DNA]</scope>
    <source>
        <strain evidence="1">DSM 15470</strain>
    </source>
</reference>
<proteinExistence type="predicted"/>
<dbReference type="EMBL" id="ACIM02000001">
    <property type="protein sequence ID" value="EEW97768.1"/>
    <property type="molecule type" value="Genomic_DNA"/>
</dbReference>
<accession>C9LQD2</accession>
<organism evidence="1 2">
    <name type="scientific">Dialister invisus DSM 15470</name>
    <dbReference type="NCBI Taxonomy" id="592028"/>
    <lineage>
        <taxon>Bacteria</taxon>
        <taxon>Bacillati</taxon>
        <taxon>Bacillota</taxon>
        <taxon>Negativicutes</taxon>
        <taxon>Veillonellales</taxon>
        <taxon>Veillonellaceae</taxon>
        <taxon>Dialister</taxon>
    </lineage>
</organism>
<dbReference type="STRING" id="592028.GCWU000321_01764"/>
<protein>
    <submittedName>
        <fullName evidence="1">Uncharacterized protein</fullName>
    </submittedName>
</protein>
<dbReference type="AlphaFoldDB" id="C9LQD2"/>
<name>C9LQD2_9FIRM</name>
<evidence type="ECO:0000313" key="2">
    <source>
        <dbReference type="Proteomes" id="UP000004736"/>
    </source>
</evidence>
<dbReference type="HOGENOM" id="CLU_3182958_0_0_9"/>
<keyword evidence="2" id="KW-1185">Reference proteome</keyword>
<evidence type="ECO:0000313" key="1">
    <source>
        <dbReference type="EMBL" id="EEW97768.1"/>
    </source>
</evidence>
<dbReference type="Proteomes" id="UP000004736">
    <property type="component" value="Unassembled WGS sequence"/>
</dbReference>
<comment type="caution">
    <text evidence="1">The sequence shown here is derived from an EMBL/GenBank/DDBJ whole genome shotgun (WGS) entry which is preliminary data.</text>
</comment>
<gene>
    <name evidence="1" type="ORF">GCWU000321_01764</name>
</gene>